<dbReference type="KEGG" id="izh:FEM41_01020"/>
<dbReference type="EMBL" id="CP040428">
    <property type="protein sequence ID" value="QCT18322.1"/>
    <property type="molecule type" value="Genomic_DNA"/>
</dbReference>
<name>A0A4P8YIY7_9ENTR</name>
<reference evidence="1 2" key="1">
    <citation type="submission" date="2019-05" db="EMBL/GenBank/DDBJ databases">
        <title>Complete genome sequence of Izhakiella calystegiae KSNA2, an endophyte isolated from beach morning glory (Calystegia soldanella).</title>
        <authorList>
            <person name="Jiang L."/>
            <person name="Jeong J.C."/>
            <person name="Kim C.Y."/>
            <person name="Kim D.H."/>
            <person name="Kim S.W."/>
            <person name="Lee j."/>
        </authorList>
    </citation>
    <scope>NUCLEOTIDE SEQUENCE [LARGE SCALE GENOMIC DNA]</scope>
    <source>
        <strain evidence="1 2">KSNA2</strain>
    </source>
</reference>
<evidence type="ECO:0000313" key="1">
    <source>
        <dbReference type="EMBL" id="QCT18322.1"/>
    </source>
</evidence>
<dbReference type="OrthoDB" id="6516106at2"/>
<evidence type="ECO:0000313" key="2">
    <source>
        <dbReference type="Proteomes" id="UP000302163"/>
    </source>
</evidence>
<protein>
    <submittedName>
        <fullName evidence="1">Uncharacterized protein</fullName>
    </submittedName>
</protein>
<dbReference type="RefSeq" id="WP_138093523.1">
    <property type="nucleotide sequence ID" value="NZ_CP040428.1"/>
</dbReference>
<organism evidence="1 2">
    <name type="scientific">Jejubacter calystegiae</name>
    <dbReference type="NCBI Taxonomy" id="2579935"/>
    <lineage>
        <taxon>Bacteria</taxon>
        <taxon>Pseudomonadati</taxon>
        <taxon>Pseudomonadota</taxon>
        <taxon>Gammaproteobacteria</taxon>
        <taxon>Enterobacterales</taxon>
        <taxon>Enterobacteriaceae</taxon>
        <taxon>Jejubacter</taxon>
    </lineage>
</organism>
<dbReference type="AlphaFoldDB" id="A0A4P8YIY7"/>
<sequence>MIAIVSLLKVSGRLRTFRDSQDRRKLLIEPTDKGLSDLKHYMESTFRPLALLCPDHNFSSSLLDRKQQRRDFFNRAADYLFRGIVYKNMLPEACLFLDKDAGRMIMLELYSEARRQTQEPSVIIRCSLKALARKFSVSRTHIRRLIQAAAEQELLSELPSGDILLHPAYFTLVEEYMGFYFSWAFYYLNIEPESIHSGTAGEPPRP</sequence>
<keyword evidence="2" id="KW-1185">Reference proteome</keyword>
<accession>A0A4P8YIY7</accession>
<proteinExistence type="predicted"/>
<gene>
    <name evidence="1" type="ORF">FEM41_01020</name>
</gene>
<dbReference type="Proteomes" id="UP000302163">
    <property type="component" value="Chromosome"/>
</dbReference>